<evidence type="ECO:0000256" key="16">
    <source>
        <dbReference type="PROSITE-ProRule" id="PRU00124"/>
    </source>
</evidence>
<dbReference type="FunFam" id="4.10.400.10:FF:000030">
    <property type="entry name" value="Sortilin related receptor 1"/>
    <property type="match status" value="1"/>
</dbReference>
<feature type="disulfide bond" evidence="16">
    <location>
        <begin position="69"/>
        <end position="87"/>
    </location>
</feature>
<keyword evidence="13 16" id="KW-1015">Disulfide bond</keyword>
<feature type="disulfide bond" evidence="16">
    <location>
        <begin position="125"/>
        <end position="140"/>
    </location>
</feature>
<dbReference type="Pfam" id="PF00057">
    <property type="entry name" value="Ldl_recept_a"/>
    <property type="match status" value="8"/>
</dbReference>
<feature type="compositionally biased region" description="Polar residues" evidence="18">
    <location>
        <begin position="41"/>
        <end position="54"/>
    </location>
</feature>
<dbReference type="GO" id="GO:0043235">
    <property type="term" value="C:receptor complex"/>
    <property type="evidence" value="ECO:0007669"/>
    <property type="project" value="TreeGrafter"/>
</dbReference>
<dbReference type="Gene3D" id="2.10.25.10">
    <property type="entry name" value="Laminin"/>
    <property type="match status" value="2"/>
</dbReference>
<keyword evidence="10" id="KW-0106">Calcium</keyword>
<feature type="disulfide bond" evidence="16">
    <location>
        <begin position="62"/>
        <end position="74"/>
    </location>
</feature>
<dbReference type="InterPro" id="IPR000033">
    <property type="entry name" value="LDLR_classB_rpt"/>
</dbReference>
<evidence type="ECO:0000256" key="17">
    <source>
        <dbReference type="PROSITE-ProRule" id="PRU00461"/>
    </source>
</evidence>
<dbReference type="InterPro" id="IPR001881">
    <property type="entry name" value="EGF-like_Ca-bd_dom"/>
</dbReference>
<dbReference type="PROSITE" id="PS51120">
    <property type="entry name" value="LDLRB"/>
    <property type="match status" value="3"/>
</dbReference>
<feature type="repeat" description="LDL-receptor class B" evidence="17">
    <location>
        <begin position="503"/>
        <end position="546"/>
    </location>
</feature>
<dbReference type="SMART" id="SM00181">
    <property type="entry name" value="EGF"/>
    <property type="match status" value="3"/>
</dbReference>
<evidence type="ECO:0000256" key="10">
    <source>
        <dbReference type="ARBA" id="ARBA00022837"/>
    </source>
</evidence>
<proteinExistence type="predicted"/>
<dbReference type="FunFam" id="2.120.10.30:FF:000241">
    <property type="entry name" value="Low-density lipoprotein receptor-related protein 6"/>
    <property type="match status" value="1"/>
</dbReference>
<gene>
    <name evidence="21" type="primary">Vldlr-L3</name>
    <name evidence="21" type="ORF">Hamer_G024129</name>
</gene>
<dbReference type="PRINTS" id="PR00261">
    <property type="entry name" value="LDLRECEPTOR"/>
</dbReference>
<keyword evidence="7" id="KW-0812">Transmembrane</keyword>
<keyword evidence="6" id="KW-0254">Endocytosis</keyword>
<dbReference type="Gene3D" id="4.10.400.10">
    <property type="entry name" value="Low-density Lipoprotein Receptor"/>
    <property type="match status" value="8"/>
</dbReference>
<dbReference type="AlphaFoldDB" id="A0A8J5MNS9"/>
<dbReference type="SUPFAM" id="SSF57196">
    <property type="entry name" value="EGF/Laminin"/>
    <property type="match status" value="2"/>
</dbReference>
<organism evidence="21 22">
    <name type="scientific">Homarus americanus</name>
    <name type="common">American lobster</name>
    <dbReference type="NCBI Taxonomy" id="6706"/>
    <lineage>
        <taxon>Eukaryota</taxon>
        <taxon>Metazoa</taxon>
        <taxon>Ecdysozoa</taxon>
        <taxon>Arthropoda</taxon>
        <taxon>Crustacea</taxon>
        <taxon>Multicrustacea</taxon>
        <taxon>Malacostraca</taxon>
        <taxon>Eumalacostraca</taxon>
        <taxon>Eucarida</taxon>
        <taxon>Decapoda</taxon>
        <taxon>Pleocyemata</taxon>
        <taxon>Astacidea</taxon>
        <taxon>Nephropoidea</taxon>
        <taxon>Nephropidae</taxon>
        <taxon>Homarus</taxon>
    </lineage>
</organism>
<evidence type="ECO:0000256" key="11">
    <source>
        <dbReference type="ARBA" id="ARBA00022989"/>
    </source>
</evidence>
<dbReference type="Proteomes" id="UP000747542">
    <property type="component" value="Unassembled WGS sequence"/>
</dbReference>
<evidence type="ECO:0000259" key="20">
    <source>
        <dbReference type="SMART" id="SM00181"/>
    </source>
</evidence>
<feature type="repeat" description="LDL-receptor class B" evidence="17">
    <location>
        <begin position="598"/>
        <end position="642"/>
    </location>
</feature>
<dbReference type="GO" id="GO:0005576">
    <property type="term" value="C:extracellular region"/>
    <property type="evidence" value="ECO:0007669"/>
    <property type="project" value="UniProtKB-SubCell"/>
</dbReference>
<dbReference type="PANTHER" id="PTHR22722:SF5">
    <property type="entry name" value="LOW-DENSITY LIPOPROTEIN RECEPTOR-RELATED PROTEIN 1B"/>
    <property type="match status" value="1"/>
</dbReference>
<evidence type="ECO:0000313" key="22">
    <source>
        <dbReference type="Proteomes" id="UP000747542"/>
    </source>
</evidence>
<evidence type="ECO:0000259" key="19">
    <source>
        <dbReference type="SMART" id="SM00179"/>
    </source>
</evidence>
<comment type="caution">
    <text evidence="21">The sequence shown here is derived from an EMBL/GenBank/DDBJ whole genome shotgun (WGS) entry which is preliminary data.</text>
</comment>
<feature type="domain" description="EGF-like" evidence="20">
    <location>
        <begin position="691"/>
        <end position="734"/>
    </location>
</feature>
<keyword evidence="5" id="KW-0245">EGF-like domain</keyword>
<feature type="domain" description="EGF-like" evidence="20">
    <location>
        <begin position="420"/>
        <end position="457"/>
    </location>
</feature>
<dbReference type="GO" id="GO:0005041">
    <property type="term" value="F:low-density lipoprotein particle receptor activity"/>
    <property type="evidence" value="ECO:0007669"/>
    <property type="project" value="TreeGrafter"/>
</dbReference>
<evidence type="ECO:0000256" key="13">
    <source>
        <dbReference type="ARBA" id="ARBA00023157"/>
    </source>
</evidence>
<dbReference type="InterPro" id="IPR036055">
    <property type="entry name" value="LDL_receptor-like_sf"/>
</dbReference>
<feature type="disulfide bond" evidence="16">
    <location>
        <begin position="276"/>
        <end position="291"/>
    </location>
</feature>
<dbReference type="SMART" id="SM00179">
    <property type="entry name" value="EGF_CA"/>
    <property type="match status" value="1"/>
</dbReference>
<evidence type="ECO:0000256" key="18">
    <source>
        <dbReference type="SAM" id="MobiDB-lite"/>
    </source>
</evidence>
<keyword evidence="8" id="KW-0732">Signal</keyword>
<dbReference type="Gene3D" id="4.10.1220.10">
    <property type="entry name" value="EGF-type module"/>
    <property type="match status" value="1"/>
</dbReference>
<name>A0A8J5MNS9_HOMAM</name>
<evidence type="ECO:0000256" key="4">
    <source>
        <dbReference type="ARBA" id="ARBA00022525"/>
    </source>
</evidence>
<dbReference type="SMART" id="SM00192">
    <property type="entry name" value="LDLa"/>
    <property type="match status" value="9"/>
</dbReference>
<evidence type="ECO:0000256" key="8">
    <source>
        <dbReference type="ARBA" id="ARBA00022729"/>
    </source>
</evidence>
<dbReference type="EMBL" id="JAHLQT010035751">
    <property type="protein sequence ID" value="KAG7158090.1"/>
    <property type="molecule type" value="Genomic_DNA"/>
</dbReference>
<feature type="repeat" description="LDL-receptor class B" evidence="17">
    <location>
        <begin position="547"/>
        <end position="589"/>
    </location>
</feature>
<dbReference type="Pfam" id="PF00058">
    <property type="entry name" value="Ldl_recept_b"/>
    <property type="match status" value="2"/>
</dbReference>
<dbReference type="GO" id="GO:0006897">
    <property type="term" value="P:endocytosis"/>
    <property type="evidence" value="ECO:0007669"/>
    <property type="project" value="UniProtKB-KW"/>
</dbReference>
<dbReference type="SUPFAM" id="SSF63825">
    <property type="entry name" value="YWTD domain"/>
    <property type="match status" value="1"/>
</dbReference>
<dbReference type="FunFam" id="2.10.25.10:FF:000009">
    <property type="entry name" value="Low-density lipoprotein receptor isoform 1"/>
    <property type="match status" value="1"/>
</dbReference>
<evidence type="ECO:0000256" key="1">
    <source>
        <dbReference type="ARBA" id="ARBA00004251"/>
    </source>
</evidence>
<dbReference type="PROSITE" id="PS01209">
    <property type="entry name" value="LDLRA_1"/>
    <property type="match status" value="4"/>
</dbReference>
<evidence type="ECO:0000256" key="15">
    <source>
        <dbReference type="ARBA" id="ARBA00023180"/>
    </source>
</evidence>
<feature type="disulfide bond" evidence="16">
    <location>
        <begin position="356"/>
        <end position="371"/>
    </location>
</feature>
<reference evidence="21" key="1">
    <citation type="journal article" date="2021" name="Sci. Adv.">
        <title>The American lobster genome reveals insights on longevity, neural, and immune adaptations.</title>
        <authorList>
            <person name="Polinski J.M."/>
            <person name="Zimin A.V."/>
            <person name="Clark K.F."/>
            <person name="Kohn A.B."/>
            <person name="Sadowski N."/>
            <person name="Timp W."/>
            <person name="Ptitsyn A."/>
            <person name="Khanna P."/>
            <person name="Romanova D.Y."/>
            <person name="Williams P."/>
            <person name="Greenwood S.J."/>
            <person name="Moroz L.L."/>
            <person name="Walt D.R."/>
            <person name="Bodnar A.G."/>
        </authorList>
    </citation>
    <scope>NUCLEOTIDE SEQUENCE</scope>
    <source>
        <strain evidence="21">GMGI-L3</strain>
    </source>
</reference>
<protein>
    <submittedName>
        <fullName evidence="21">Very low-density lipoprotein receptor-like 3</fullName>
    </submittedName>
</protein>
<dbReference type="CDD" id="cd00112">
    <property type="entry name" value="LDLa"/>
    <property type="match status" value="9"/>
</dbReference>
<feature type="compositionally biased region" description="Polar residues" evidence="18">
    <location>
        <begin position="13"/>
        <end position="33"/>
    </location>
</feature>
<evidence type="ECO:0000256" key="9">
    <source>
        <dbReference type="ARBA" id="ARBA00022737"/>
    </source>
</evidence>
<dbReference type="SMART" id="SM00135">
    <property type="entry name" value="LY"/>
    <property type="match status" value="4"/>
</dbReference>
<dbReference type="GO" id="GO:0005886">
    <property type="term" value="C:plasma membrane"/>
    <property type="evidence" value="ECO:0007669"/>
    <property type="project" value="UniProtKB-SubCell"/>
</dbReference>
<feature type="disulfide bond" evidence="16">
    <location>
        <begin position="229"/>
        <end position="241"/>
    </location>
</feature>
<evidence type="ECO:0000256" key="14">
    <source>
        <dbReference type="ARBA" id="ARBA00023170"/>
    </source>
</evidence>
<comment type="caution">
    <text evidence="16">Lacks conserved residue(s) required for the propagation of feature annotation.</text>
</comment>
<evidence type="ECO:0000256" key="5">
    <source>
        <dbReference type="ARBA" id="ARBA00022536"/>
    </source>
</evidence>
<keyword evidence="3" id="KW-1003">Cell membrane</keyword>
<comment type="subcellular location">
    <subcellularLocation>
        <location evidence="1">Cell membrane</location>
        <topology evidence="1">Single-pass type I membrane protein</topology>
    </subcellularLocation>
    <subcellularLocation>
        <location evidence="2">Secreted</location>
    </subcellularLocation>
</comment>
<evidence type="ECO:0000256" key="3">
    <source>
        <dbReference type="ARBA" id="ARBA00022475"/>
    </source>
</evidence>
<evidence type="ECO:0000256" key="6">
    <source>
        <dbReference type="ARBA" id="ARBA00022583"/>
    </source>
</evidence>
<keyword evidence="21" id="KW-0449">Lipoprotein</keyword>
<dbReference type="InterPro" id="IPR002172">
    <property type="entry name" value="LDrepeatLR_classA_rpt"/>
</dbReference>
<feature type="domain" description="EGF-like" evidence="20">
    <location>
        <begin position="102"/>
        <end position="141"/>
    </location>
</feature>
<dbReference type="Gene3D" id="2.120.10.30">
    <property type="entry name" value="TolB, C-terminal domain"/>
    <property type="match status" value="2"/>
</dbReference>
<feature type="disulfide bond" evidence="16">
    <location>
        <begin position="113"/>
        <end position="131"/>
    </location>
</feature>
<evidence type="ECO:0000256" key="12">
    <source>
        <dbReference type="ARBA" id="ARBA00023136"/>
    </source>
</evidence>
<keyword evidence="9" id="KW-0677">Repeat</keyword>
<keyword evidence="12" id="KW-0472">Membrane</keyword>
<keyword evidence="14 21" id="KW-0675">Receptor</keyword>
<dbReference type="InterPro" id="IPR023415">
    <property type="entry name" value="LDLR_class-A_CS"/>
</dbReference>
<feature type="disulfide bond" evidence="16">
    <location>
        <begin position="195"/>
        <end position="213"/>
    </location>
</feature>
<dbReference type="InterPro" id="IPR051221">
    <property type="entry name" value="LDLR-related"/>
</dbReference>
<feature type="domain" description="EGF-like calcium-binding" evidence="19">
    <location>
        <begin position="418"/>
        <end position="457"/>
    </location>
</feature>
<keyword evidence="4" id="KW-0964">Secreted</keyword>
<feature type="disulfide bond" evidence="16">
    <location>
        <begin position="264"/>
        <end position="282"/>
    </location>
</feature>
<sequence>MGLSEGNGFVNEGNRSVNEGNRSVNEGNRSVNEGNGAVSEENGSVNEGNGTEQTQRTKDHVCKDVEFQCGSGKCIPLRWQCDSEADCEDGSDEDPKHCVPMTCKDRDIPMWRCDMGMCIPKSWRCDEDPDCEDGSDEVNCLNKAECEADEFTCHNRGNKMNCIPLNWVCDGSADCDDESDEVSCNATCTSEQFTCSSGLCISKRWQCDGDNDCGDQDFSDEANCPNMTCLTSQMACADESCVDRSLVCDGKSDCSDGSDEHMQCSDGQCIEKSWKCDGEDDCFDGADEHNCPNATCSDDEYVCALRFPCIRREWLCDGDMDCPAGDDESAENCILPCPGDSFMCGDETCIHKKLLCNGFPECADESDEANCAPTCIEDAQFNCGTHCIPMELVCNGNDDCGNNADEPTDGTCGRNEYIDECMEPGICSQVCVNLKGSYKCECVGGYARDPHNHHRCKAMEGHASLLFARYTDIRKISLDHKEITAIVNETQGATALDFVFKTGMIFWTDVVAKCIYKAPIDEGSKMVKVITNDVTTVDGLAVDWLYNHIYWTNTDTDTIEVADFNGDMRKTLFHHSLDEPRAIALYPSEGWILDLVLRKVYWSDSKSNTIYSCDFDGSNRRVILHSTEYLPHPFSITVFEDTMYWTDWSKESIFRANKFTGEHVEVVTDSHANPMTVHVYHSYRQPNGTNHCTPLNGLCTHLCLPAPQTGPSDAKITCACPDGLLLMPDSLTCESEGECYRDVIRFLG</sequence>
<feature type="disulfide bond" evidence="16">
    <location>
        <begin position="188"/>
        <end position="200"/>
    </location>
</feature>
<keyword evidence="15" id="KW-0325">Glycoprotein</keyword>
<feature type="disulfide bond" evidence="16">
    <location>
        <begin position="375"/>
        <end position="387"/>
    </location>
</feature>
<dbReference type="PANTHER" id="PTHR22722">
    <property type="entry name" value="LOW-DENSITY LIPOPROTEIN RECEPTOR-RELATED PROTEIN 2-RELATED"/>
    <property type="match status" value="1"/>
</dbReference>
<feature type="region of interest" description="Disordered" evidence="18">
    <location>
        <begin position="1"/>
        <end position="57"/>
    </location>
</feature>
<feature type="disulfide bond" evidence="16">
    <location>
        <begin position="169"/>
        <end position="184"/>
    </location>
</feature>
<keyword evidence="11" id="KW-1133">Transmembrane helix</keyword>
<dbReference type="PROSITE" id="PS50068">
    <property type="entry name" value="LDLRA_2"/>
    <property type="match status" value="9"/>
</dbReference>
<dbReference type="SUPFAM" id="SSF57424">
    <property type="entry name" value="LDL receptor-like module"/>
    <property type="match status" value="8"/>
</dbReference>
<feature type="disulfide bond" evidence="16">
    <location>
        <begin position="236"/>
        <end position="254"/>
    </location>
</feature>
<evidence type="ECO:0000256" key="2">
    <source>
        <dbReference type="ARBA" id="ARBA00004613"/>
    </source>
</evidence>
<dbReference type="CDD" id="cd00054">
    <property type="entry name" value="EGF_CA"/>
    <property type="match status" value="1"/>
</dbReference>
<feature type="disulfide bond" evidence="16">
    <location>
        <begin position="344"/>
        <end position="362"/>
    </location>
</feature>
<dbReference type="InterPro" id="IPR000742">
    <property type="entry name" value="EGF"/>
</dbReference>
<evidence type="ECO:0000256" key="7">
    <source>
        <dbReference type="ARBA" id="ARBA00022692"/>
    </source>
</evidence>
<evidence type="ECO:0000313" key="21">
    <source>
        <dbReference type="EMBL" id="KAG7158090.1"/>
    </source>
</evidence>
<dbReference type="GO" id="GO:0005509">
    <property type="term" value="F:calcium ion binding"/>
    <property type="evidence" value="ECO:0007669"/>
    <property type="project" value="InterPro"/>
</dbReference>
<keyword evidence="22" id="KW-1185">Reference proteome</keyword>
<accession>A0A8J5MNS9</accession>
<dbReference type="InterPro" id="IPR011042">
    <property type="entry name" value="6-blade_b-propeller_TolB-like"/>
</dbReference>
<feature type="disulfide bond" evidence="16">
    <location>
        <begin position="337"/>
        <end position="349"/>
    </location>
</feature>